<protein>
    <submittedName>
        <fullName evidence="2">Putative TraD protein</fullName>
    </submittedName>
</protein>
<dbReference type="OrthoDB" id="367299at2"/>
<proteinExistence type="predicted"/>
<reference evidence="2 3" key="1">
    <citation type="journal article" date="2012" name="J. Bacteriol.">
        <title>De Novo Genome Project of Cupriavidus basilensis OR16.</title>
        <authorList>
            <person name="Cserhati M."/>
            <person name="Kriszt B."/>
            <person name="Szoboszlay S."/>
            <person name="Toth A."/>
            <person name="Szabo I."/>
            <person name="Tancsics A."/>
            <person name="Nagy I."/>
            <person name="Horvath B."/>
            <person name="Nagy I."/>
            <person name="Kukolya J."/>
        </authorList>
    </citation>
    <scope>NUCLEOTIDE SEQUENCE [LARGE SCALE GENOMIC DNA]</scope>
    <source>
        <strain evidence="2 3">OR16</strain>
    </source>
</reference>
<dbReference type="AlphaFoldDB" id="H1RZX0"/>
<gene>
    <name evidence="2" type="ORF">OR16_04392</name>
</gene>
<evidence type="ECO:0000256" key="1">
    <source>
        <dbReference type="SAM" id="MobiDB-lite"/>
    </source>
</evidence>
<comment type="caution">
    <text evidence="2">The sequence shown here is derived from an EMBL/GenBank/DDBJ whole genome shotgun (WGS) entry which is preliminary data.</text>
</comment>
<feature type="compositionally biased region" description="Pro residues" evidence="1">
    <location>
        <begin position="87"/>
        <end position="97"/>
    </location>
</feature>
<evidence type="ECO:0000313" key="2">
    <source>
        <dbReference type="EMBL" id="EHP44186.1"/>
    </source>
</evidence>
<accession>H1RZX0</accession>
<dbReference type="RefSeq" id="WP_006156682.1">
    <property type="nucleotide sequence ID" value="NZ_AHJE01000012.1"/>
</dbReference>
<name>H1RZX0_9BURK</name>
<evidence type="ECO:0000313" key="3">
    <source>
        <dbReference type="Proteomes" id="UP000005808"/>
    </source>
</evidence>
<dbReference type="EMBL" id="AHJE01000012">
    <property type="protein sequence ID" value="EHP44186.1"/>
    <property type="molecule type" value="Genomic_DNA"/>
</dbReference>
<feature type="region of interest" description="Disordered" evidence="1">
    <location>
        <begin position="74"/>
        <end position="140"/>
    </location>
</feature>
<sequence>MTTKLDPVTAIRALQPESIAARLRQLMPEIEAKLGVGVTLKAVHQALAGSGIDIPLETLRTNVYRYRKKVKAARPVSYEADTTREPAPAPRRTPPTPADVTGHLKTSVSSGTEEKTAPTFEPRHPPPTPQELHALMHPDPVKQAEEIAYYERIGRARARKRRSGLQE</sequence>
<organism evidence="2 3">
    <name type="scientific">Cupriavidus basilensis OR16</name>
    <dbReference type="NCBI Taxonomy" id="1127483"/>
    <lineage>
        <taxon>Bacteria</taxon>
        <taxon>Pseudomonadati</taxon>
        <taxon>Pseudomonadota</taxon>
        <taxon>Betaproteobacteria</taxon>
        <taxon>Burkholderiales</taxon>
        <taxon>Burkholderiaceae</taxon>
        <taxon>Cupriavidus</taxon>
    </lineage>
</organism>
<feature type="compositionally biased region" description="Basic and acidic residues" evidence="1">
    <location>
        <begin position="112"/>
        <end position="124"/>
    </location>
</feature>
<dbReference type="Proteomes" id="UP000005808">
    <property type="component" value="Unassembled WGS sequence"/>
</dbReference>